<organism evidence="10 11">
    <name type="scientific">Bacillus carboniphilus</name>
    <dbReference type="NCBI Taxonomy" id="86663"/>
    <lineage>
        <taxon>Bacteria</taxon>
        <taxon>Bacillati</taxon>
        <taxon>Bacillota</taxon>
        <taxon>Bacilli</taxon>
        <taxon>Bacillales</taxon>
        <taxon>Bacillaceae</taxon>
        <taxon>Bacillus</taxon>
    </lineage>
</organism>
<evidence type="ECO:0000313" key="11">
    <source>
        <dbReference type="Proteomes" id="UP001197974"/>
    </source>
</evidence>
<feature type="domain" description="DHFR" evidence="9">
    <location>
        <begin position="1"/>
        <end position="157"/>
    </location>
</feature>
<dbReference type="CDD" id="cd00209">
    <property type="entry name" value="DHFR"/>
    <property type="match status" value="1"/>
</dbReference>
<evidence type="ECO:0000256" key="2">
    <source>
        <dbReference type="ARBA" id="ARBA00009539"/>
    </source>
</evidence>
<evidence type="ECO:0000259" key="9">
    <source>
        <dbReference type="PROSITE" id="PS51330"/>
    </source>
</evidence>
<dbReference type="Proteomes" id="UP001197974">
    <property type="component" value="Chromosome"/>
</dbReference>
<dbReference type="PIRSF" id="PIRSF000194">
    <property type="entry name" value="DHFR"/>
    <property type="match status" value="1"/>
</dbReference>
<evidence type="ECO:0000256" key="6">
    <source>
        <dbReference type="ARBA" id="ARBA00023002"/>
    </source>
</evidence>
<dbReference type="PRINTS" id="PR00070">
    <property type="entry name" value="DHFR"/>
</dbReference>
<evidence type="ECO:0000256" key="5">
    <source>
        <dbReference type="ARBA" id="ARBA00022857"/>
    </source>
</evidence>
<dbReference type="PROSITE" id="PS51330">
    <property type="entry name" value="DHFR_2"/>
    <property type="match status" value="1"/>
</dbReference>
<comment type="function">
    <text evidence="7">Key enzyme in folate metabolism. Catalyzes an essential reaction for de novo glycine and purine synthesis, and for DNA precursor synthesis.</text>
</comment>
<accession>A0ABY9JY28</accession>
<keyword evidence="5 7" id="KW-0521">NADP</keyword>
<evidence type="ECO:0000256" key="3">
    <source>
        <dbReference type="ARBA" id="ARBA00012856"/>
    </source>
</evidence>
<dbReference type="Pfam" id="PF00186">
    <property type="entry name" value="DHFR_1"/>
    <property type="match status" value="1"/>
</dbReference>
<dbReference type="InterPro" id="IPR017925">
    <property type="entry name" value="DHFR_CS"/>
</dbReference>
<dbReference type="PROSITE" id="PS00075">
    <property type="entry name" value="DHFR_1"/>
    <property type="match status" value="1"/>
</dbReference>
<dbReference type="GO" id="GO:0004146">
    <property type="term" value="F:dihydrofolate reductase activity"/>
    <property type="evidence" value="ECO:0007669"/>
    <property type="project" value="UniProtKB-EC"/>
</dbReference>
<dbReference type="InterPro" id="IPR012259">
    <property type="entry name" value="DHFR"/>
</dbReference>
<keyword evidence="4 7" id="KW-0554">One-carbon metabolism</keyword>
<name>A0ABY9JY28_9BACI</name>
<evidence type="ECO:0000256" key="1">
    <source>
        <dbReference type="ARBA" id="ARBA00004903"/>
    </source>
</evidence>
<evidence type="ECO:0000256" key="7">
    <source>
        <dbReference type="PIRNR" id="PIRNR000194"/>
    </source>
</evidence>
<keyword evidence="11" id="KW-1185">Reference proteome</keyword>
<reference evidence="10 11" key="1">
    <citation type="submission" date="2023-06" db="EMBL/GenBank/DDBJ databases">
        <title>Five Gram-positive bacteria isolated from mangrove sediments in Shenzhen, Guangdong, China.</title>
        <authorList>
            <person name="Yu S."/>
            <person name="Zheng W."/>
            <person name="Huang Y."/>
        </authorList>
    </citation>
    <scope>NUCLEOTIDE SEQUENCE [LARGE SCALE GENOMIC DNA]</scope>
    <source>
        <strain evidence="10 11">SaN35-3</strain>
    </source>
</reference>
<dbReference type="RefSeq" id="WP_226538483.1">
    <property type="nucleotide sequence ID" value="NZ_CP129013.1"/>
</dbReference>
<proteinExistence type="inferred from homology"/>
<dbReference type="EMBL" id="CP129013">
    <property type="protein sequence ID" value="WLR43673.1"/>
    <property type="molecule type" value="Genomic_DNA"/>
</dbReference>
<comment type="similarity">
    <text evidence="2 7 8">Belongs to the dihydrofolate reductase family.</text>
</comment>
<keyword evidence="6 7" id="KW-0560">Oxidoreductase</keyword>
<sequence length="162" mass="18737">MISLILAMDENRLIGKDNGLPWYLPNDLKYFKKVTMNHIVVMGRKTFQSIGKPLPGRKNIVITRNSSFQAEGCEVIHALDELEKINDEEIFVIGGSQVYKEMLPFADKLYITKINATFEGDSYFPPINENEWTLVSSEKGVVDERNLYNHQFLVYKRLFKKS</sequence>
<dbReference type="EC" id="1.5.1.3" evidence="3 7"/>
<protein>
    <recommendedName>
        <fullName evidence="3 7">Dihydrofolate reductase</fullName>
        <ecNumber evidence="3 7">1.5.1.3</ecNumber>
    </recommendedName>
</protein>
<comment type="pathway">
    <text evidence="1 7">Cofactor biosynthesis; tetrahydrofolate biosynthesis; 5,6,7,8-tetrahydrofolate from 7,8-dihydrofolate: step 1/1.</text>
</comment>
<comment type="catalytic activity">
    <reaction evidence="7">
        <text>(6S)-5,6,7,8-tetrahydrofolate + NADP(+) = 7,8-dihydrofolate + NADPH + H(+)</text>
        <dbReference type="Rhea" id="RHEA:15009"/>
        <dbReference type="ChEBI" id="CHEBI:15378"/>
        <dbReference type="ChEBI" id="CHEBI:57451"/>
        <dbReference type="ChEBI" id="CHEBI:57453"/>
        <dbReference type="ChEBI" id="CHEBI:57783"/>
        <dbReference type="ChEBI" id="CHEBI:58349"/>
        <dbReference type="EC" id="1.5.1.3"/>
    </reaction>
</comment>
<dbReference type="Gene3D" id="3.40.430.10">
    <property type="entry name" value="Dihydrofolate Reductase, subunit A"/>
    <property type="match status" value="1"/>
</dbReference>
<dbReference type="PANTHER" id="PTHR48069:SF3">
    <property type="entry name" value="DIHYDROFOLATE REDUCTASE"/>
    <property type="match status" value="1"/>
</dbReference>
<dbReference type="InterPro" id="IPR001796">
    <property type="entry name" value="DHFR_dom"/>
</dbReference>
<evidence type="ECO:0000256" key="8">
    <source>
        <dbReference type="RuleBase" id="RU004474"/>
    </source>
</evidence>
<evidence type="ECO:0000256" key="4">
    <source>
        <dbReference type="ARBA" id="ARBA00022563"/>
    </source>
</evidence>
<dbReference type="PANTHER" id="PTHR48069">
    <property type="entry name" value="DIHYDROFOLATE REDUCTASE"/>
    <property type="match status" value="1"/>
</dbReference>
<gene>
    <name evidence="10" type="ORF">LC087_05895</name>
</gene>
<dbReference type="InterPro" id="IPR024072">
    <property type="entry name" value="DHFR-like_dom_sf"/>
</dbReference>
<dbReference type="SUPFAM" id="SSF53597">
    <property type="entry name" value="Dihydrofolate reductase-like"/>
    <property type="match status" value="1"/>
</dbReference>
<evidence type="ECO:0000313" key="10">
    <source>
        <dbReference type="EMBL" id="WLR43673.1"/>
    </source>
</evidence>